<proteinExistence type="inferred from homology"/>
<dbReference type="eggNOG" id="ENOG502S6U6">
    <property type="taxonomic scope" value="Eukaryota"/>
</dbReference>
<evidence type="ECO:0000256" key="1">
    <source>
        <dbReference type="ARBA" id="ARBA00004123"/>
    </source>
</evidence>
<name>A0A091CNX3_FUKDA</name>
<dbReference type="GO" id="GO:0005634">
    <property type="term" value="C:nucleus"/>
    <property type="evidence" value="ECO:0007669"/>
    <property type="project" value="UniProtKB-SubCell"/>
</dbReference>
<evidence type="ECO:0000256" key="4">
    <source>
        <dbReference type="ARBA" id="ARBA00023242"/>
    </source>
</evidence>
<feature type="compositionally biased region" description="Acidic residues" evidence="5">
    <location>
        <begin position="71"/>
        <end position="88"/>
    </location>
</feature>
<dbReference type="Pfam" id="PF14998">
    <property type="entry name" value="Ripply"/>
    <property type="match status" value="1"/>
</dbReference>
<dbReference type="EMBL" id="KN125136">
    <property type="protein sequence ID" value="KFO19243.1"/>
    <property type="molecule type" value="Genomic_DNA"/>
</dbReference>
<keyword evidence="3" id="KW-0217">Developmental protein</keyword>
<evidence type="ECO:0000313" key="7">
    <source>
        <dbReference type="Proteomes" id="UP000028990"/>
    </source>
</evidence>
<feature type="region of interest" description="Disordered" evidence="5">
    <location>
        <begin position="69"/>
        <end position="110"/>
    </location>
</feature>
<comment type="subcellular location">
    <subcellularLocation>
        <location evidence="1">Nucleus</location>
    </subcellularLocation>
</comment>
<evidence type="ECO:0000256" key="3">
    <source>
        <dbReference type="ARBA" id="ARBA00022473"/>
    </source>
</evidence>
<sequence length="110" mass="12515">MEEVVIWPFEQYAGFCFGQVAAKATKADSESHYPVRLFRPESCFFDYLYSTGKILLQNFPVQATINLYEDSNSEEAEEEGEDDEEKEEANERRSEEHGKGPGSTPHRATA</sequence>
<keyword evidence="7" id="KW-1185">Reference proteome</keyword>
<keyword evidence="4" id="KW-0539">Nucleus</keyword>
<accession>A0A091CNX3</accession>
<feature type="compositionally biased region" description="Basic and acidic residues" evidence="5">
    <location>
        <begin position="89"/>
        <end position="99"/>
    </location>
</feature>
<organism evidence="6 7">
    <name type="scientific">Fukomys damarensis</name>
    <name type="common">Damaraland mole rat</name>
    <name type="synonym">Cryptomys damarensis</name>
    <dbReference type="NCBI Taxonomy" id="885580"/>
    <lineage>
        <taxon>Eukaryota</taxon>
        <taxon>Metazoa</taxon>
        <taxon>Chordata</taxon>
        <taxon>Craniata</taxon>
        <taxon>Vertebrata</taxon>
        <taxon>Euteleostomi</taxon>
        <taxon>Mammalia</taxon>
        <taxon>Eutheria</taxon>
        <taxon>Euarchontoglires</taxon>
        <taxon>Glires</taxon>
        <taxon>Rodentia</taxon>
        <taxon>Hystricomorpha</taxon>
        <taxon>Bathyergidae</taxon>
        <taxon>Fukomys</taxon>
    </lineage>
</organism>
<reference evidence="6 7" key="1">
    <citation type="submission" date="2013-11" db="EMBL/GenBank/DDBJ databases">
        <title>The Damaraland mole rat (Fukomys damarensis) genome and evolution of African mole rats.</title>
        <authorList>
            <person name="Gladyshev V.N."/>
            <person name="Fang X."/>
        </authorList>
    </citation>
    <scope>NUCLEOTIDE SEQUENCE [LARGE SCALE GENOMIC DNA]</scope>
    <source>
        <tissue evidence="6">Liver</tissue>
    </source>
</reference>
<evidence type="ECO:0000256" key="2">
    <source>
        <dbReference type="ARBA" id="ARBA00006944"/>
    </source>
</evidence>
<dbReference type="InterPro" id="IPR028127">
    <property type="entry name" value="Ripply_fam"/>
</dbReference>
<dbReference type="GO" id="GO:0009880">
    <property type="term" value="P:embryonic pattern specification"/>
    <property type="evidence" value="ECO:0007669"/>
    <property type="project" value="TreeGrafter"/>
</dbReference>
<evidence type="ECO:0000256" key="5">
    <source>
        <dbReference type="SAM" id="MobiDB-lite"/>
    </source>
</evidence>
<dbReference type="PANTHER" id="PTHR16770">
    <property type="entry name" value="PROTEIN RIPPLY-LIKE"/>
    <property type="match status" value="1"/>
</dbReference>
<protein>
    <submittedName>
        <fullName evidence="6">Protein ripply1</fullName>
    </submittedName>
</protein>
<dbReference type="GO" id="GO:0000122">
    <property type="term" value="P:negative regulation of transcription by RNA polymerase II"/>
    <property type="evidence" value="ECO:0007669"/>
    <property type="project" value="TreeGrafter"/>
</dbReference>
<dbReference type="Proteomes" id="UP000028990">
    <property type="component" value="Unassembled WGS sequence"/>
</dbReference>
<gene>
    <name evidence="6" type="ORF">H920_19370</name>
</gene>
<dbReference type="AlphaFoldDB" id="A0A091CNX3"/>
<dbReference type="PANTHER" id="PTHR16770:SF5">
    <property type="entry name" value="PROTEIN RIPPLY1"/>
    <property type="match status" value="1"/>
</dbReference>
<comment type="similarity">
    <text evidence="2">Belongs to the ripply family.</text>
</comment>
<evidence type="ECO:0000313" key="6">
    <source>
        <dbReference type="EMBL" id="KFO19243.1"/>
    </source>
</evidence>